<dbReference type="InParanoid" id="A0A6P6Y5V6"/>
<evidence type="ECO:0000256" key="11">
    <source>
        <dbReference type="ARBA" id="ARBA00023163"/>
    </source>
</evidence>
<feature type="domain" description="SET" evidence="17">
    <location>
        <begin position="124"/>
        <end position="235"/>
    </location>
</feature>
<dbReference type="Gene3D" id="2.170.270.10">
    <property type="entry name" value="SET domain"/>
    <property type="match status" value="1"/>
</dbReference>
<feature type="compositionally biased region" description="Low complexity" evidence="16">
    <location>
        <begin position="607"/>
        <end position="620"/>
    </location>
</feature>
<evidence type="ECO:0000256" key="10">
    <source>
        <dbReference type="ARBA" id="ARBA00023015"/>
    </source>
</evidence>
<comment type="subcellular location">
    <subcellularLocation>
        <location evidence="2">Chromosome</location>
    </subcellularLocation>
    <subcellularLocation>
        <location evidence="1">Nucleus</location>
    </subcellularLocation>
</comment>
<evidence type="ECO:0000256" key="15">
    <source>
        <dbReference type="ARBA" id="ARBA00071597"/>
    </source>
</evidence>
<keyword evidence="10" id="KW-0805">Transcription regulation</keyword>
<proteinExistence type="predicted"/>
<dbReference type="AlphaFoldDB" id="A0A6P6Y5V6"/>
<comment type="catalytic activity">
    <reaction evidence="14">
        <text>N(6),N(6)-dimethyl-L-lysyl(20)-[histone H4] + S-adenosyl-L-methionine = N(6),N(6),N(6)-trimethyl-L-lysyl(20)-[histone H4] + S-adenosyl-L-homocysteine + H(+)</text>
        <dbReference type="Rhea" id="RHEA:61992"/>
        <dbReference type="Rhea" id="RHEA-COMP:15556"/>
        <dbReference type="Rhea" id="RHEA-COMP:15998"/>
        <dbReference type="ChEBI" id="CHEBI:15378"/>
        <dbReference type="ChEBI" id="CHEBI:57856"/>
        <dbReference type="ChEBI" id="CHEBI:59789"/>
        <dbReference type="ChEBI" id="CHEBI:61961"/>
        <dbReference type="ChEBI" id="CHEBI:61976"/>
    </reaction>
</comment>
<feature type="compositionally biased region" description="Low complexity" evidence="16">
    <location>
        <begin position="538"/>
        <end position="548"/>
    </location>
</feature>
<keyword evidence="9" id="KW-0156">Chromatin regulator</keyword>
<keyword evidence="12" id="KW-0539">Nucleus</keyword>
<feature type="compositionally biased region" description="Low complexity" evidence="16">
    <location>
        <begin position="508"/>
        <end position="520"/>
    </location>
</feature>
<evidence type="ECO:0000256" key="8">
    <source>
        <dbReference type="ARBA" id="ARBA00022691"/>
    </source>
</evidence>
<feature type="compositionally biased region" description="Pro residues" evidence="16">
    <location>
        <begin position="597"/>
        <end position="606"/>
    </location>
</feature>
<dbReference type="PANTHER" id="PTHR12977:SF4">
    <property type="entry name" value="HISTONE-LYSINE N-METHYLTRANSFERASE KMT5B"/>
    <property type="match status" value="1"/>
</dbReference>
<evidence type="ECO:0000256" key="13">
    <source>
        <dbReference type="ARBA" id="ARBA00051837"/>
    </source>
</evidence>
<evidence type="ECO:0000313" key="18">
    <source>
        <dbReference type="Proteomes" id="UP000515146"/>
    </source>
</evidence>
<dbReference type="GO" id="GO:0140941">
    <property type="term" value="F:histone H4K20me methyltransferase activity"/>
    <property type="evidence" value="ECO:0007669"/>
    <property type="project" value="UniProtKB-EC"/>
</dbReference>
<gene>
    <name evidence="19" type="primary">LOC113794752</name>
</gene>
<evidence type="ECO:0000256" key="12">
    <source>
        <dbReference type="ARBA" id="ARBA00023242"/>
    </source>
</evidence>
<evidence type="ECO:0000256" key="9">
    <source>
        <dbReference type="ARBA" id="ARBA00022853"/>
    </source>
</evidence>
<dbReference type="FunFam" id="1.10.10.1700:FF:000001">
    <property type="entry name" value="Histone-lysine N-methyltransferase"/>
    <property type="match status" value="1"/>
</dbReference>
<dbReference type="RefSeq" id="XP_027200685.1">
    <property type="nucleotide sequence ID" value="XM_027344884.1"/>
</dbReference>
<dbReference type="PROSITE" id="PS51570">
    <property type="entry name" value="SAM_MT43_SUVAR420_2"/>
    <property type="match status" value="1"/>
</dbReference>
<dbReference type="InterPro" id="IPR001214">
    <property type="entry name" value="SET_dom"/>
</dbReference>
<feature type="compositionally biased region" description="Polar residues" evidence="16">
    <location>
        <begin position="354"/>
        <end position="374"/>
    </location>
</feature>
<keyword evidence="8" id="KW-0949">S-adenosyl-L-methionine</keyword>
<dbReference type="InterPro" id="IPR046341">
    <property type="entry name" value="SET_dom_sf"/>
</dbReference>
<feature type="compositionally biased region" description="Low complexity" evidence="16">
    <location>
        <begin position="450"/>
        <end position="500"/>
    </location>
</feature>
<feature type="compositionally biased region" description="Low complexity" evidence="16">
    <location>
        <begin position="413"/>
        <end position="425"/>
    </location>
</feature>
<dbReference type="GO" id="GO:0005694">
    <property type="term" value="C:chromosome"/>
    <property type="evidence" value="ECO:0007669"/>
    <property type="project" value="UniProtKB-SubCell"/>
</dbReference>
<sequence length="684" mass="77078">MRISQQQQQRSLFNVNNQIPITPAELCEADDIATALIVDQYLGFTTHKMNTRFRQPKVPKDQLRKIIMKFKEHQNYEQTLKEIFDGEWAHSLYATKSIRMQKIIRQHIVNFLRMFDKQAGYEIRPCYRYSLEGKCGARLCSTQKWRKNDKIEHLVGCIGELSSKEEQELLKPGLNDFSVMYSCRKNCAQLWLGPGAYINHDCRPNCKFVSTGRSTACIKVLRPIEEDEELTCYYGDDFFGDNNCYCECETCERRCVGRYANNNKLNSSDHSSNNSHSSLATATTTTTAMNNNPAVVGQQSSTTVQPPPTSLIAGQQSYSLRETDNRLRRQIRNQKQKNLKTSSDDDESNSPSSATTTKPTDYRNQSIADQLYEQNSDDNSSHNSNGLLKKKPKQQQSSSTSSSSNRKKRKRLQTTTTKTQLNNNKSGNVSETKIDLKSTTKTAIIRMIPNTRSQQRSLSSTTTVRTSTRTISSSSSDNNSTQVNQQSVNSRIRNSNSTKTSTRRKSTESSLLSSKQPSTRPKITKVLSMTVNNDDGDQQSSLSSSINQTKQLRRSSRINSLINQKSDDQDQDKESSPIDKIDDVDDDDDKMMEISTSPPPPPPPPLSSSSTKSSSNTISNVESSILSNRPFPQNNSNSTQKSIKLTIRMNPRHHSSNDSTNHHGHYHSTNNLNCDITTNTKSNT</sequence>
<dbReference type="EC" id="2.1.1.362" evidence="3"/>
<dbReference type="GO" id="GO:0032259">
    <property type="term" value="P:methylation"/>
    <property type="evidence" value="ECO:0007669"/>
    <property type="project" value="UniProtKB-KW"/>
</dbReference>
<reference evidence="19" key="1">
    <citation type="submission" date="2025-08" db="UniProtKB">
        <authorList>
            <consortium name="RefSeq"/>
        </authorList>
    </citation>
    <scope>IDENTIFICATION</scope>
    <source>
        <strain evidence="19">Airmid</strain>
    </source>
</reference>
<feature type="compositionally biased region" description="Polar residues" evidence="16">
    <location>
        <begin position="667"/>
        <end position="684"/>
    </location>
</feature>
<dbReference type="Proteomes" id="UP000515146">
    <property type="component" value="Unplaced"/>
</dbReference>
<evidence type="ECO:0000256" key="7">
    <source>
        <dbReference type="ARBA" id="ARBA00022679"/>
    </source>
</evidence>
<keyword evidence="4" id="KW-0158">Chromosome</keyword>
<evidence type="ECO:0000256" key="3">
    <source>
        <dbReference type="ARBA" id="ARBA00012188"/>
    </source>
</evidence>
<evidence type="ECO:0000256" key="5">
    <source>
        <dbReference type="ARBA" id="ARBA00022491"/>
    </source>
</evidence>
<dbReference type="Gene3D" id="1.10.10.1700">
    <property type="entry name" value="Histone-lysine N-methyltransferase"/>
    <property type="match status" value="1"/>
</dbReference>
<evidence type="ECO:0000256" key="16">
    <source>
        <dbReference type="SAM" id="MobiDB-lite"/>
    </source>
</evidence>
<dbReference type="KEGG" id="dpte:113794752"/>
<feature type="compositionally biased region" description="Low complexity" evidence="16">
    <location>
        <begin position="394"/>
        <end position="404"/>
    </location>
</feature>
<accession>A0A6P6Y5V6</accession>
<dbReference type="PANTHER" id="PTHR12977">
    <property type="entry name" value="SUPPRESSOR OF VARIEGATION 4-20-RELATED"/>
    <property type="match status" value="1"/>
</dbReference>
<feature type="region of interest" description="Disordered" evidence="16">
    <location>
        <begin position="291"/>
        <end position="620"/>
    </location>
</feature>
<keyword evidence="11" id="KW-0804">Transcription</keyword>
<feature type="compositionally biased region" description="Basic and acidic residues" evidence="16">
    <location>
        <begin position="565"/>
        <end position="581"/>
    </location>
</feature>
<evidence type="ECO:0000313" key="19">
    <source>
        <dbReference type="RefSeq" id="XP_027200685.1"/>
    </source>
</evidence>
<keyword evidence="6" id="KW-0489">Methyltransferase</keyword>
<dbReference type="InterPro" id="IPR039977">
    <property type="entry name" value="Suv4-20/Set9"/>
</dbReference>
<keyword evidence="7" id="KW-0808">Transferase</keyword>
<dbReference type="SUPFAM" id="SSF82199">
    <property type="entry name" value="SET domain"/>
    <property type="match status" value="1"/>
</dbReference>
<evidence type="ECO:0000256" key="2">
    <source>
        <dbReference type="ARBA" id="ARBA00004286"/>
    </source>
</evidence>
<dbReference type="OMA" id="SMGEHDQ"/>
<keyword evidence="18" id="KW-1185">Reference proteome</keyword>
<comment type="catalytic activity">
    <reaction evidence="13">
        <text>N(6)-methyl-L-lysyl(20)-[histone H4] + S-adenosyl-L-methionine = N(6),N(6)-dimethyl-L-lysyl(20)-[histone H4] + S-adenosyl-L-homocysteine + H(+)</text>
        <dbReference type="Rhea" id="RHEA:60348"/>
        <dbReference type="Rhea" id="RHEA-COMP:15555"/>
        <dbReference type="Rhea" id="RHEA-COMP:15556"/>
        <dbReference type="ChEBI" id="CHEBI:15378"/>
        <dbReference type="ChEBI" id="CHEBI:57856"/>
        <dbReference type="ChEBI" id="CHEBI:59789"/>
        <dbReference type="ChEBI" id="CHEBI:61929"/>
        <dbReference type="ChEBI" id="CHEBI:61976"/>
        <dbReference type="EC" id="2.1.1.362"/>
    </reaction>
</comment>
<evidence type="ECO:0000259" key="17">
    <source>
        <dbReference type="PROSITE" id="PS50280"/>
    </source>
</evidence>
<dbReference type="PROSITE" id="PS50280">
    <property type="entry name" value="SET"/>
    <property type="match status" value="1"/>
</dbReference>
<feature type="compositionally biased region" description="Basic residues" evidence="16">
    <location>
        <begin position="328"/>
        <end position="338"/>
    </location>
</feature>
<dbReference type="Pfam" id="PF00856">
    <property type="entry name" value="SET"/>
    <property type="match status" value="1"/>
</dbReference>
<dbReference type="SMART" id="SM00317">
    <property type="entry name" value="SET"/>
    <property type="match status" value="1"/>
</dbReference>
<dbReference type="FunFam" id="2.170.270.10:FF:000006">
    <property type="entry name" value="Histone-lysine N-methyltransferase"/>
    <property type="match status" value="1"/>
</dbReference>
<protein>
    <recommendedName>
        <fullName evidence="15">Histone-lysine N-methyltransferase Suv4-20</fullName>
        <ecNumber evidence="3">2.1.1.362</ecNumber>
    </recommendedName>
</protein>
<dbReference type="GO" id="GO:0005634">
    <property type="term" value="C:nucleus"/>
    <property type="evidence" value="ECO:0007669"/>
    <property type="project" value="UniProtKB-SubCell"/>
</dbReference>
<organism evidence="18 19">
    <name type="scientific">Dermatophagoides pteronyssinus</name>
    <name type="common">European house dust mite</name>
    <dbReference type="NCBI Taxonomy" id="6956"/>
    <lineage>
        <taxon>Eukaryota</taxon>
        <taxon>Metazoa</taxon>
        <taxon>Ecdysozoa</taxon>
        <taxon>Arthropoda</taxon>
        <taxon>Chelicerata</taxon>
        <taxon>Arachnida</taxon>
        <taxon>Acari</taxon>
        <taxon>Acariformes</taxon>
        <taxon>Sarcoptiformes</taxon>
        <taxon>Astigmata</taxon>
        <taxon>Psoroptidia</taxon>
        <taxon>Analgoidea</taxon>
        <taxon>Pyroglyphidae</taxon>
        <taxon>Dermatophagoidinae</taxon>
        <taxon>Dermatophagoides</taxon>
    </lineage>
</organism>
<evidence type="ECO:0000256" key="4">
    <source>
        <dbReference type="ARBA" id="ARBA00022454"/>
    </source>
</evidence>
<dbReference type="InterPro" id="IPR041938">
    <property type="entry name" value="Hist-Lys_N-MTase_N"/>
</dbReference>
<dbReference type="InterPro" id="IPR025790">
    <property type="entry name" value="Suv4-20_animal"/>
</dbReference>
<dbReference type="OrthoDB" id="6627536at2759"/>
<keyword evidence="5" id="KW-0678">Repressor</keyword>
<feature type="region of interest" description="Disordered" evidence="16">
    <location>
        <begin position="652"/>
        <end position="684"/>
    </location>
</feature>
<name>A0A6P6Y5V6_DERPT</name>
<evidence type="ECO:0000256" key="6">
    <source>
        <dbReference type="ARBA" id="ARBA00022603"/>
    </source>
</evidence>
<evidence type="ECO:0000256" key="14">
    <source>
        <dbReference type="ARBA" id="ARBA00052814"/>
    </source>
</evidence>
<feature type="non-terminal residue" evidence="19">
    <location>
        <position position="684"/>
    </location>
</feature>
<evidence type="ECO:0000256" key="1">
    <source>
        <dbReference type="ARBA" id="ARBA00004123"/>
    </source>
</evidence>